<feature type="region of interest" description="Disordered" evidence="1">
    <location>
        <begin position="1"/>
        <end position="20"/>
    </location>
</feature>
<sequence length="75" mass="8194">MPSAHRAPSPPARGSLATGTTTASPAVCALLRQRAHTGDFHAPPLNFASTTFMTHIMEFRNDGNHYMIIDKSRMQ</sequence>
<proteinExistence type="predicted"/>
<dbReference type="Proteomes" id="UP000007305">
    <property type="component" value="Chromosome 1"/>
</dbReference>
<dbReference type="Gramene" id="Zm00001eb061100_T001">
    <property type="protein sequence ID" value="Zm00001eb061100_P001"/>
    <property type="gene ID" value="Zm00001eb061100"/>
</dbReference>
<reference evidence="3" key="1">
    <citation type="submission" date="2015-12" db="EMBL/GenBank/DDBJ databases">
        <title>Update maize B73 reference genome by single molecule sequencing technologies.</title>
        <authorList>
            <consortium name="Maize Genome Sequencing Project"/>
            <person name="Ware D."/>
        </authorList>
    </citation>
    <scope>NUCLEOTIDE SEQUENCE [LARGE SCALE GENOMIC DNA]</scope>
    <source>
        <strain evidence="3">cv. B73</strain>
    </source>
</reference>
<reference evidence="2" key="3">
    <citation type="submission" date="2021-05" db="UniProtKB">
        <authorList>
            <consortium name="EnsemblPlants"/>
        </authorList>
    </citation>
    <scope>IDENTIFICATION</scope>
    <source>
        <strain evidence="2">cv. B73</strain>
    </source>
</reference>
<evidence type="ECO:0000313" key="2">
    <source>
        <dbReference type="EnsemblPlants" id="Zm00001eb061100_P001"/>
    </source>
</evidence>
<dbReference type="InParanoid" id="A0A804M5P8"/>
<dbReference type="EnsemblPlants" id="Zm00001eb061100_T001">
    <property type="protein sequence ID" value="Zm00001eb061100_P001"/>
    <property type="gene ID" value="Zm00001eb061100"/>
</dbReference>
<name>A0A804M5P8_MAIZE</name>
<accession>A0A804M5P8</accession>
<dbReference type="AlphaFoldDB" id="A0A804M5P8"/>
<reference evidence="2" key="2">
    <citation type="submission" date="2019-07" db="EMBL/GenBank/DDBJ databases">
        <authorList>
            <person name="Seetharam A."/>
            <person name="Woodhouse M."/>
            <person name="Cannon E."/>
        </authorList>
    </citation>
    <scope>NUCLEOTIDE SEQUENCE [LARGE SCALE GENOMIC DNA]</scope>
    <source>
        <strain evidence="2">cv. B73</strain>
    </source>
</reference>
<protein>
    <submittedName>
        <fullName evidence="2">Uncharacterized protein</fullName>
    </submittedName>
</protein>
<organism evidence="2 3">
    <name type="scientific">Zea mays</name>
    <name type="common">Maize</name>
    <dbReference type="NCBI Taxonomy" id="4577"/>
    <lineage>
        <taxon>Eukaryota</taxon>
        <taxon>Viridiplantae</taxon>
        <taxon>Streptophyta</taxon>
        <taxon>Embryophyta</taxon>
        <taxon>Tracheophyta</taxon>
        <taxon>Spermatophyta</taxon>
        <taxon>Magnoliopsida</taxon>
        <taxon>Liliopsida</taxon>
        <taxon>Poales</taxon>
        <taxon>Poaceae</taxon>
        <taxon>PACMAD clade</taxon>
        <taxon>Panicoideae</taxon>
        <taxon>Andropogonodae</taxon>
        <taxon>Andropogoneae</taxon>
        <taxon>Tripsacinae</taxon>
        <taxon>Zea</taxon>
    </lineage>
</organism>
<evidence type="ECO:0000256" key="1">
    <source>
        <dbReference type="SAM" id="MobiDB-lite"/>
    </source>
</evidence>
<keyword evidence="3" id="KW-1185">Reference proteome</keyword>
<evidence type="ECO:0000313" key="3">
    <source>
        <dbReference type="Proteomes" id="UP000007305"/>
    </source>
</evidence>